<dbReference type="Pfam" id="PF00098">
    <property type="entry name" value="zf-CCHC"/>
    <property type="match status" value="1"/>
</dbReference>
<proteinExistence type="predicted"/>
<evidence type="ECO:0000259" key="4">
    <source>
        <dbReference type="PROSITE" id="PS50158"/>
    </source>
</evidence>
<protein>
    <submittedName>
        <fullName evidence="5">32914_t:CDS:1</fullName>
    </submittedName>
</protein>
<dbReference type="PROSITE" id="PS50158">
    <property type="entry name" value="ZF_CCHC"/>
    <property type="match status" value="1"/>
</dbReference>
<feature type="domain" description="CCHC-type" evidence="4">
    <location>
        <begin position="190"/>
        <end position="202"/>
    </location>
</feature>
<comment type="caution">
    <text evidence="5">The sequence shown here is derived from an EMBL/GenBank/DDBJ whole genome shotgun (WGS) entry which is preliminary data.</text>
</comment>
<evidence type="ECO:0000313" key="5">
    <source>
        <dbReference type="EMBL" id="CAG8848277.1"/>
    </source>
</evidence>
<keyword evidence="1" id="KW-0862">Zinc</keyword>
<dbReference type="Proteomes" id="UP000789901">
    <property type="component" value="Unassembled WGS sequence"/>
</dbReference>
<dbReference type="InterPro" id="IPR036875">
    <property type="entry name" value="Znf_CCHC_sf"/>
</dbReference>
<evidence type="ECO:0000256" key="3">
    <source>
        <dbReference type="SAM" id="MobiDB-lite"/>
    </source>
</evidence>
<feature type="region of interest" description="Disordered" evidence="3">
    <location>
        <begin position="274"/>
        <end position="295"/>
    </location>
</feature>
<evidence type="ECO:0000256" key="2">
    <source>
        <dbReference type="SAM" id="Coils"/>
    </source>
</evidence>
<evidence type="ECO:0000256" key="1">
    <source>
        <dbReference type="PROSITE-ProRule" id="PRU00047"/>
    </source>
</evidence>
<keyword evidence="2" id="KW-0175">Coiled coil</keyword>
<keyword evidence="1" id="KW-0479">Metal-binding</keyword>
<feature type="coiled-coil region" evidence="2">
    <location>
        <begin position="136"/>
        <end position="170"/>
    </location>
</feature>
<dbReference type="InterPro" id="IPR001878">
    <property type="entry name" value="Znf_CCHC"/>
</dbReference>
<name>A0ABN7X701_GIGMA</name>
<feature type="non-terminal residue" evidence="5">
    <location>
        <position position="295"/>
    </location>
</feature>
<keyword evidence="6" id="KW-1185">Reference proteome</keyword>
<gene>
    <name evidence="5" type="ORF">GMARGA_LOCUS39107</name>
</gene>
<evidence type="ECO:0000313" key="6">
    <source>
        <dbReference type="Proteomes" id="UP000789901"/>
    </source>
</evidence>
<organism evidence="5 6">
    <name type="scientific">Gigaspora margarita</name>
    <dbReference type="NCBI Taxonomy" id="4874"/>
    <lineage>
        <taxon>Eukaryota</taxon>
        <taxon>Fungi</taxon>
        <taxon>Fungi incertae sedis</taxon>
        <taxon>Mucoromycota</taxon>
        <taxon>Glomeromycotina</taxon>
        <taxon>Glomeromycetes</taxon>
        <taxon>Diversisporales</taxon>
        <taxon>Gigasporaceae</taxon>
        <taxon>Gigaspora</taxon>
    </lineage>
</organism>
<dbReference type="EMBL" id="CAJVQB010091302">
    <property type="protein sequence ID" value="CAG8848277.1"/>
    <property type="molecule type" value="Genomic_DNA"/>
</dbReference>
<reference evidence="5 6" key="1">
    <citation type="submission" date="2021-06" db="EMBL/GenBank/DDBJ databases">
        <authorList>
            <person name="Kallberg Y."/>
            <person name="Tangrot J."/>
            <person name="Rosling A."/>
        </authorList>
    </citation>
    <scope>NUCLEOTIDE SEQUENCE [LARGE SCALE GENOMIC DNA]</scope>
    <source>
        <strain evidence="5 6">120-4 pot B 10/14</strain>
    </source>
</reference>
<feature type="non-terminal residue" evidence="5">
    <location>
        <position position="1"/>
    </location>
</feature>
<dbReference type="Gene3D" id="4.10.60.10">
    <property type="entry name" value="Zinc finger, CCHC-type"/>
    <property type="match status" value="1"/>
</dbReference>
<sequence length="295" mass="34305">DEDPIEWFDDFERAAEANNWNGDRRLQIALGYPKEAAADWYREVRNSIKDWKTESEDDEEREKNQERVDMYATKFKRLLSRVNTSNCLPDEYIVRMFLSGLKGMNAALVAVAAPKSLKEAVAAARRVEAGNYYGQYNSEMTKQQKVKNELNEMKKKIDKMALNYAALAHKLEKGNRGQLSIKEKGAYQYYNCGETGHYSRDCLSEKKNFYKKTEEGKRRGSQAKLLNYCEISLENNGQSREMYNLVDESVEPKILKWPVNPSWNNCLRDRKLAKTQPIREEEGGSRREEDIDPIR</sequence>
<dbReference type="SUPFAM" id="SSF57756">
    <property type="entry name" value="Retrovirus zinc finger-like domains"/>
    <property type="match status" value="1"/>
</dbReference>
<accession>A0ABN7X701</accession>
<keyword evidence="1" id="KW-0863">Zinc-finger</keyword>